<feature type="compositionally biased region" description="Basic residues" evidence="1">
    <location>
        <begin position="81"/>
        <end position="104"/>
    </location>
</feature>
<dbReference type="Proteomes" id="UP000886476">
    <property type="component" value="Unassembled WGS sequence"/>
</dbReference>
<feature type="compositionally biased region" description="Low complexity" evidence="1">
    <location>
        <begin position="37"/>
        <end position="46"/>
    </location>
</feature>
<evidence type="ECO:0000256" key="1">
    <source>
        <dbReference type="SAM" id="MobiDB-lite"/>
    </source>
</evidence>
<organism evidence="3 4">
    <name type="scientific">Bradyrhizobium aeschynomenes</name>
    <dbReference type="NCBI Taxonomy" id="2734909"/>
    <lineage>
        <taxon>Bacteria</taxon>
        <taxon>Pseudomonadati</taxon>
        <taxon>Pseudomonadota</taxon>
        <taxon>Alphaproteobacteria</taxon>
        <taxon>Hyphomicrobiales</taxon>
        <taxon>Nitrobacteraceae</taxon>
        <taxon>Bradyrhizobium</taxon>
    </lineage>
</organism>
<reference evidence="3" key="1">
    <citation type="submission" date="2020-05" db="EMBL/GenBank/DDBJ databases">
        <title>Nod-independent and nitrogen-fixing Bradyrhizobium aeschynomene sp. nov. isolated from nodules of Aeschynomene indica.</title>
        <authorList>
            <person name="Zhang Z."/>
        </authorList>
    </citation>
    <scope>NUCLEOTIDE SEQUENCE</scope>
    <source>
        <strain evidence="3">83012</strain>
    </source>
</reference>
<name>A0ABX2C575_9BRAD</name>
<gene>
    <name evidence="3" type="ORF">HL667_00315</name>
</gene>
<feature type="signal peptide" evidence="2">
    <location>
        <begin position="1"/>
        <end position="21"/>
    </location>
</feature>
<feature type="compositionally biased region" description="Basic and acidic residues" evidence="1">
    <location>
        <begin position="71"/>
        <end position="80"/>
    </location>
</feature>
<dbReference type="EMBL" id="JABFDN010000001">
    <property type="protein sequence ID" value="NPU63439.1"/>
    <property type="molecule type" value="Genomic_DNA"/>
</dbReference>
<comment type="caution">
    <text evidence="3">The sequence shown here is derived from an EMBL/GenBank/DDBJ whole genome shotgun (WGS) entry which is preliminary data.</text>
</comment>
<feature type="compositionally biased region" description="Basic and acidic residues" evidence="1">
    <location>
        <begin position="47"/>
        <end position="58"/>
    </location>
</feature>
<sequence length="128" mass="13387">MLKSMSVALLAASILAAPAFAAGPVKTETPAKPNQITGSTTGTGKADATKTDATKSDATKPGGMQSGNKANEMKPADGKGKGKPHASLLRHTHRHTAHLRHHDKVKVSHAISHKKVSFKRVTPATRRG</sequence>
<feature type="chain" id="PRO_5045657764" evidence="2">
    <location>
        <begin position="22"/>
        <end position="128"/>
    </location>
</feature>
<dbReference type="RefSeq" id="WP_172107948.1">
    <property type="nucleotide sequence ID" value="NZ_JABFDN010000001.1"/>
</dbReference>
<evidence type="ECO:0000256" key="2">
    <source>
        <dbReference type="SAM" id="SignalP"/>
    </source>
</evidence>
<keyword evidence="4" id="KW-1185">Reference proteome</keyword>
<feature type="region of interest" description="Disordered" evidence="1">
    <location>
        <begin position="23"/>
        <end position="128"/>
    </location>
</feature>
<keyword evidence="2" id="KW-0732">Signal</keyword>
<evidence type="ECO:0000313" key="4">
    <source>
        <dbReference type="Proteomes" id="UP000886476"/>
    </source>
</evidence>
<protein>
    <submittedName>
        <fullName evidence="3">Uncharacterized protein</fullName>
    </submittedName>
</protein>
<accession>A0ABX2C575</accession>
<proteinExistence type="predicted"/>
<evidence type="ECO:0000313" key="3">
    <source>
        <dbReference type="EMBL" id="NPU63439.1"/>
    </source>
</evidence>